<gene>
    <name evidence="1" type="ORF">METZ01_LOCUS486855</name>
</gene>
<reference evidence="1" key="1">
    <citation type="submission" date="2018-05" db="EMBL/GenBank/DDBJ databases">
        <authorList>
            <person name="Lanie J.A."/>
            <person name="Ng W.-L."/>
            <person name="Kazmierczak K.M."/>
            <person name="Andrzejewski T.M."/>
            <person name="Davidsen T.M."/>
            <person name="Wayne K.J."/>
            <person name="Tettelin H."/>
            <person name="Glass J.I."/>
            <person name="Rusch D."/>
            <person name="Podicherti R."/>
            <person name="Tsui H.-C.T."/>
            <person name="Winkler M.E."/>
        </authorList>
    </citation>
    <scope>NUCLEOTIDE SEQUENCE</scope>
</reference>
<dbReference type="AlphaFoldDB" id="A0A383CPE0"/>
<dbReference type="EMBL" id="UINC01210514">
    <property type="protein sequence ID" value="SVE34001.1"/>
    <property type="molecule type" value="Genomic_DNA"/>
</dbReference>
<accession>A0A383CPE0</accession>
<protein>
    <submittedName>
        <fullName evidence="1">Uncharacterized protein</fullName>
    </submittedName>
</protein>
<sequence length="25" mass="2910">MQKALFVLPRDFHFAFGAPDKRQCS</sequence>
<evidence type="ECO:0000313" key="1">
    <source>
        <dbReference type="EMBL" id="SVE34001.1"/>
    </source>
</evidence>
<name>A0A383CPE0_9ZZZZ</name>
<organism evidence="1">
    <name type="scientific">marine metagenome</name>
    <dbReference type="NCBI Taxonomy" id="408172"/>
    <lineage>
        <taxon>unclassified sequences</taxon>
        <taxon>metagenomes</taxon>
        <taxon>ecological metagenomes</taxon>
    </lineage>
</organism>
<feature type="non-terminal residue" evidence="1">
    <location>
        <position position="25"/>
    </location>
</feature>
<proteinExistence type="predicted"/>